<dbReference type="EC" id="3.2.1.8" evidence="6"/>
<organism evidence="8 9">
    <name type="scientific">Mariniflexile soesokkakense</name>
    <dbReference type="NCBI Taxonomy" id="1343160"/>
    <lineage>
        <taxon>Bacteria</taxon>
        <taxon>Pseudomonadati</taxon>
        <taxon>Bacteroidota</taxon>
        <taxon>Flavobacteriia</taxon>
        <taxon>Flavobacteriales</taxon>
        <taxon>Flavobacteriaceae</taxon>
        <taxon>Mariniflexile</taxon>
    </lineage>
</organism>
<dbReference type="Proteomes" id="UP001416393">
    <property type="component" value="Unassembled WGS sequence"/>
</dbReference>
<evidence type="ECO:0000256" key="3">
    <source>
        <dbReference type="ARBA" id="ARBA00023295"/>
    </source>
</evidence>
<comment type="caution">
    <text evidence="8">The sequence shown here is derived from an EMBL/GenBank/DDBJ whole genome shotgun (WGS) entry which is preliminary data.</text>
</comment>
<sequence length="375" mass="43341">MKTLKQFLLTLAILIFAYNCKETNQHKSSKDVMLKDAFNENFFIGVAINENQILEMDSLETGLVSNQFNSITAENIMKSMFIHPSKDTFDFKMTDKYVGFGEKHNMFIHGHTLIWHSQLAPWFSMLKDSVSMVTEMENHIKTIVSKYKGRIHSWDVVNEALNEDGTLRQSVFLKTVGEDYLSLAFKWASEVDPNTDLYYNDYNMTNAEKRNGAIKLVKHIQEKGIKIDGIGMQGHWSLERPSLQEIEKSILDYAALGVKVAITELDINVLPSPWELVGAEVSQNFEGNEKMNPYPKSLHDSVQIKLANRYQDIFKLFLKHQDKISRVTFWGVNDSQSWLNDWPIKGRTNYPLLFDKQHKPKKAYDSIMSLKKRIN</sequence>
<dbReference type="InterPro" id="IPR031158">
    <property type="entry name" value="GH10_AS"/>
</dbReference>
<dbReference type="InterPro" id="IPR001000">
    <property type="entry name" value="GH10_dom"/>
</dbReference>
<dbReference type="RefSeq" id="WP_346242856.1">
    <property type="nucleotide sequence ID" value="NZ_JAZHYP010000010.1"/>
</dbReference>
<evidence type="ECO:0000256" key="1">
    <source>
        <dbReference type="ARBA" id="ARBA00022801"/>
    </source>
</evidence>
<comment type="similarity">
    <text evidence="6">Belongs to the glycosyl hydrolase 10 (cellulase F) family.</text>
</comment>
<evidence type="ECO:0000313" key="8">
    <source>
        <dbReference type="EMBL" id="MEN3325059.1"/>
    </source>
</evidence>
<dbReference type="SMART" id="SM00633">
    <property type="entry name" value="Glyco_10"/>
    <property type="match status" value="1"/>
</dbReference>
<dbReference type="Pfam" id="PF00331">
    <property type="entry name" value="Glyco_hydro_10"/>
    <property type="match status" value="1"/>
</dbReference>
<keyword evidence="3 6" id="KW-0326">Glycosidase</keyword>
<dbReference type="PROSITE" id="PS51760">
    <property type="entry name" value="GH10_2"/>
    <property type="match status" value="1"/>
</dbReference>
<dbReference type="Gene3D" id="3.20.20.80">
    <property type="entry name" value="Glycosidases"/>
    <property type="match status" value="1"/>
</dbReference>
<evidence type="ECO:0000259" key="7">
    <source>
        <dbReference type="PROSITE" id="PS51760"/>
    </source>
</evidence>
<evidence type="ECO:0000313" key="9">
    <source>
        <dbReference type="Proteomes" id="UP001416393"/>
    </source>
</evidence>
<dbReference type="InterPro" id="IPR017853">
    <property type="entry name" value="GH"/>
</dbReference>
<keyword evidence="4 6" id="KW-0624">Polysaccharide degradation</keyword>
<protein>
    <recommendedName>
        <fullName evidence="6">Beta-xylanase</fullName>
        <ecNumber evidence="6">3.2.1.8</ecNumber>
    </recommendedName>
</protein>
<dbReference type="InterPro" id="IPR044846">
    <property type="entry name" value="GH10"/>
</dbReference>
<name>A0ABV0AD96_9FLAO</name>
<dbReference type="PROSITE" id="PS00591">
    <property type="entry name" value="GH10_1"/>
    <property type="match status" value="1"/>
</dbReference>
<dbReference type="PANTHER" id="PTHR31490:SF90">
    <property type="entry name" value="ENDO-1,4-BETA-XYLANASE A"/>
    <property type="match status" value="1"/>
</dbReference>
<dbReference type="EMBL" id="JAZHYP010000010">
    <property type="protein sequence ID" value="MEN3325059.1"/>
    <property type="molecule type" value="Genomic_DNA"/>
</dbReference>
<gene>
    <name evidence="8" type="ORF">VP395_15080</name>
</gene>
<dbReference type="PANTHER" id="PTHR31490">
    <property type="entry name" value="GLYCOSYL HYDROLASE"/>
    <property type="match status" value="1"/>
</dbReference>
<feature type="domain" description="GH10" evidence="7">
    <location>
        <begin position="28"/>
        <end position="370"/>
    </location>
</feature>
<reference evidence="8 9" key="1">
    <citation type="submission" date="2024-01" db="EMBL/GenBank/DDBJ databases">
        <title>Mariniflexile litorale sp. nov., isolated from the shallow sediments of the Sea of Japan.</title>
        <authorList>
            <person name="Romanenko L."/>
            <person name="Bystritskaya E."/>
            <person name="Isaeva M."/>
        </authorList>
    </citation>
    <scope>NUCLEOTIDE SEQUENCE [LARGE SCALE GENOMIC DNA]</scope>
    <source>
        <strain evidence="8 9">KCTC 32427</strain>
    </source>
</reference>
<comment type="catalytic activity">
    <reaction evidence="6">
        <text>Endohydrolysis of (1-&gt;4)-beta-D-xylosidic linkages in xylans.</text>
        <dbReference type="EC" id="3.2.1.8"/>
    </reaction>
</comment>
<accession>A0ABV0AD96</accession>
<keyword evidence="2 6" id="KW-0119">Carbohydrate metabolism</keyword>
<dbReference type="PRINTS" id="PR00134">
    <property type="entry name" value="GLHYDRLASE10"/>
</dbReference>
<keyword evidence="1 6" id="KW-0378">Hydrolase</keyword>
<feature type="active site" description="Nucleophile" evidence="5">
    <location>
        <position position="264"/>
    </location>
</feature>
<dbReference type="SUPFAM" id="SSF51445">
    <property type="entry name" value="(Trans)glycosidases"/>
    <property type="match status" value="1"/>
</dbReference>
<evidence type="ECO:0000256" key="4">
    <source>
        <dbReference type="ARBA" id="ARBA00023326"/>
    </source>
</evidence>
<evidence type="ECO:0000256" key="5">
    <source>
        <dbReference type="PROSITE-ProRule" id="PRU10061"/>
    </source>
</evidence>
<keyword evidence="9" id="KW-1185">Reference proteome</keyword>
<evidence type="ECO:0000256" key="6">
    <source>
        <dbReference type="RuleBase" id="RU361174"/>
    </source>
</evidence>
<evidence type="ECO:0000256" key="2">
    <source>
        <dbReference type="ARBA" id="ARBA00023277"/>
    </source>
</evidence>
<proteinExistence type="inferred from homology"/>